<proteinExistence type="predicted"/>
<sequence length="96" mass="10297">MKALKGLAISVSLAVTMAFGVANADEVRVPVSEQGQNAGIEVPKSGVTQASVEQKFGAPQSIQGPVGDPPITKWIYSGFTVYFEYDRVIHTVIHHQ</sequence>
<dbReference type="KEGG" id="kpd:CW740_06430"/>
<reference evidence="1 2" key="1">
    <citation type="submission" date="2017-12" db="EMBL/GenBank/DDBJ databases">
        <title>Kangiella profundi FT102 completed genome.</title>
        <authorList>
            <person name="Xu J."/>
            <person name="Wang J."/>
            <person name="Lu Y."/>
        </authorList>
    </citation>
    <scope>NUCLEOTIDE SEQUENCE [LARGE SCALE GENOMIC DNA]</scope>
    <source>
        <strain evidence="1 2">FT102</strain>
    </source>
</reference>
<organism evidence="1 2">
    <name type="scientific">Kangiella profundi</name>
    <dbReference type="NCBI Taxonomy" id="1561924"/>
    <lineage>
        <taxon>Bacteria</taxon>
        <taxon>Pseudomonadati</taxon>
        <taxon>Pseudomonadota</taxon>
        <taxon>Gammaproteobacteria</taxon>
        <taxon>Kangiellales</taxon>
        <taxon>Kangiellaceae</taxon>
        <taxon>Kangiella</taxon>
    </lineage>
</organism>
<dbReference type="AlphaFoldDB" id="A0A2K9AMQ4"/>
<keyword evidence="2" id="KW-1185">Reference proteome</keyword>
<accession>A0A2K9AMQ4</accession>
<dbReference type="OrthoDB" id="7063662at2"/>
<name>A0A2K9AMQ4_9GAMM</name>
<evidence type="ECO:0000313" key="2">
    <source>
        <dbReference type="Proteomes" id="UP000232693"/>
    </source>
</evidence>
<gene>
    <name evidence="1" type="ORF">CW740_06430</name>
</gene>
<dbReference type="EMBL" id="CP025120">
    <property type="protein sequence ID" value="AUD78902.1"/>
    <property type="molecule type" value="Genomic_DNA"/>
</dbReference>
<protein>
    <submittedName>
        <fullName evidence="1">Uncharacterized protein</fullName>
    </submittedName>
</protein>
<dbReference type="RefSeq" id="WP_018624835.1">
    <property type="nucleotide sequence ID" value="NZ_BMGO01000001.1"/>
</dbReference>
<evidence type="ECO:0000313" key="1">
    <source>
        <dbReference type="EMBL" id="AUD78902.1"/>
    </source>
</evidence>
<dbReference type="Proteomes" id="UP000232693">
    <property type="component" value="Chromosome"/>
</dbReference>